<dbReference type="AlphaFoldDB" id="A0A6P1NEZ3"/>
<organism evidence="2 3">
    <name type="scientific">Aristophania vespae</name>
    <dbReference type="NCBI Taxonomy" id="2697033"/>
    <lineage>
        <taxon>Bacteria</taxon>
        <taxon>Pseudomonadati</taxon>
        <taxon>Pseudomonadota</taxon>
        <taxon>Alphaproteobacteria</taxon>
        <taxon>Acetobacterales</taxon>
        <taxon>Acetobacteraceae</taxon>
        <taxon>Aristophania</taxon>
    </lineage>
</organism>
<protein>
    <submittedName>
        <fullName evidence="2">GNAT family N-acetyltransferase</fullName>
    </submittedName>
</protein>
<evidence type="ECO:0000313" key="2">
    <source>
        <dbReference type="EMBL" id="QHI94994.1"/>
    </source>
</evidence>
<dbReference type="Pfam" id="PF13302">
    <property type="entry name" value="Acetyltransf_3"/>
    <property type="match status" value="1"/>
</dbReference>
<dbReference type="InterPro" id="IPR000182">
    <property type="entry name" value="GNAT_dom"/>
</dbReference>
<dbReference type="EMBL" id="CP047652">
    <property type="protein sequence ID" value="QHI94994.1"/>
    <property type="molecule type" value="Genomic_DNA"/>
</dbReference>
<dbReference type="KEGG" id="bomb:GT348_00460"/>
<sequence length="170" mass="19059">MLGYELQTARLMLRPVSWQDMEPMVRLKKDIGAFGTMLGGVRNRVQAEREMAEDIAFWAERKVGIFSIFENGQFVGMTGVHERPDGRGLGLRIALFPYVSGRGIAREAAGRVLSFTFEAGEKRVVAVTREDNLASRIVLGSIGMTLSEQFQRDGQTMLLYEKSQAPLKWS</sequence>
<accession>A0A6P1NEZ3</accession>
<name>A0A6P1NEZ3_9PROT</name>
<proteinExistence type="predicted"/>
<gene>
    <name evidence="2" type="ORF">GT348_00460</name>
</gene>
<feature type="domain" description="N-acetyltransferase" evidence="1">
    <location>
        <begin position="11"/>
        <end position="165"/>
    </location>
</feature>
<evidence type="ECO:0000313" key="3">
    <source>
        <dbReference type="Proteomes" id="UP000463975"/>
    </source>
</evidence>
<dbReference type="InterPro" id="IPR051531">
    <property type="entry name" value="N-acetyltransferase"/>
</dbReference>
<dbReference type="PROSITE" id="PS51186">
    <property type="entry name" value="GNAT"/>
    <property type="match status" value="1"/>
</dbReference>
<dbReference type="GO" id="GO:0016747">
    <property type="term" value="F:acyltransferase activity, transferring groups other than amino-acyl groups"/>
    <property type="evidence" value="ECO:0007669"/>
    <property type="project" value="InterPro"/>
</dbReference>
<keyword evidence="3" id="KW-1185">Reference proteome</keyword>
<dbReference type="Proteomes" id="UP000463975">
    <property type="component" value="Chromosome"/>
</dbReference>
<keyword evidence="2" id="KW-0808">Transferase</keyword>
<dbReference type="InterPro" id="IPR016181">
    <property type="entry name" value="Acyl_CoA_acyltransferase"/>
</dbReference>
<dbReference type="SUPFAM" id="SSF55729">
    <property type="entry name" value="Acyl-CoA N-acyltransferases (Nat)"/>
    <property type="match status" value="1"/>
</dbReference>
<dbReference type="PANTHER" id="PTHR43792:SF1">
    <property type="entry name" value="N-ACETYLTRANSFERASE DOMAIN-CONTAINING PROTEIN"/>
    <property type="match status" value="1"/>
</dbReference>
<reference evidence="2 3" key="1">
    <citation type="submission" date="2020-01" db="EMBL/GenBank/DDBJ databases">
        <title>Genome sequencing of strain KACC 21507.</title>
        <authorList>
            <person name="Heo J."/>
            <person name="Kim S.-J."/>
            <person name="Kim J.-S."/>
            <person name="Hong S.-B."/>
            <person name="Kwon S.-W."/>
        </authorList>
    </citation>
    <scope>NUCLEOTIDE SEQUENCE [LARGE SCALE GENOMIC DNA]</scope>
    <source>
        <strain evidence="2 3">KACC 21507</strain>
    </source>
</reference>
<dbReference type="Gene3D" id="3.40.630.30">
    <property type="match status" value="1"/>
</dbReference>
<evidence type="ECO:0000259" key="1">
    <source>
        <dbReference type="PROSITE" id="PS51186"/>
    </source>
</evidence>
<dbReference type="PANTHER" id="PTHR43792">
    <property type="entry name" value="GNAT FAMILY, PUTATIVE (AFU_ORTHOLOGUE AFUA_3G00765)-RELATED-RELATED"/>
    <property type="match status" value="1"/>
</dbReference>